<dbReference type="RefSeq" id="WP_284381773.1">
    <property type="nucleotide sequence ID" value="NZ_BSNM01000014.1"/>
</dbReference>
<gene>
    <name evidence="3" type="ORF">GCM10007876_24520</name>
</gene>
<reference evidence="3" key="2">
    <citation type="submission" date="2023-01" db="EMBL/GenBank/DDBJ databases">
        <title>Draft genome sequence of Litoribrevibacter albus strain NBRC 110071.</title>
        <authorList>
            <person name="Sun Q."/>
            <person name="Mori K."/>
        </authorList>
    </citation>
    <scope>NUCLEOTIDE SEQUENCE</scope>
    <source>
        <strain evidence="3">NBRC 110071</strain>
    </source>
</reference>
<dbReference type="Proteomes" id="UP001161389">
    <property type="component" value="Unassembled WGS sequence"/>
</dbReference>
<evidence type="ECO:0000313" key="4">
    <source>
        <dbReference type="Proteomes" id="UP001161389"/>
    </source>
</evidence>
<proteinExistence type="predicted"/>
<keyword evidence="2" id="KW-0472">Membrane</keyword>
<evidence type="ECO:0000256" key="2">
    <source>
        <dbReference type="SAM" id="Phobius"/>
    </source>
</evidence>
<dbReference type="AlphaFoldDB" id="A0AA37SC43"/>
<comment type="caution">
    <text evidence="3">The sequence shown here is derived from an EMBL/GenBank/DDBJ whole genome shotgun (WGS) entry which is preliminary data.</text>
</comment>
<accession>A0AA37SC43</accession>
<sequence>MPWFVIVAGVIGFAMLTDLDSEQVFFNLVSPIACTLFVLIGLVKMIGGNGPGGSGGSSDGGYWGGDDFGGGDGGDGGGGD</sequence>
<keyword evidence="2" id="KW-0812">Transmembrane</keyword>
<feature type="region of interest" description="Disordered" evidence="1">
    <location>
        <begin position="52"/>
        <end position="80"/>
    </location>
</feature>
<keyword evidence="4" id="KW-1185">Reference proteome</keyword>
<protein>
    <submittedName>
        <fullName evidence="3">Uncharacterized protein</fullName>
    </submittedName>
</protein>
<name>A0AA37SC43_9GAMM</name>
<dbReference type="EMBL" id="BSNM01000014">
    <property type="protein sequence ID" value="GLQ31973.1"/>
    <property type="molecule type" value="Genomic_DNA"/>
</dbReference>
<organism evidence="3 4">
    <name type="scientific">Litoribrevibacter albus</name>
    <dbReference type="NCBI Taxonomy" id="1473156"/>
    <lineage>
        <taxon>Bacteria</taxon>
        <taxon>Pseudomonadati</taxon>
        <taxon>Pseudomonadota</taxon>
        <taxon>Gammaproteobacteria</taxon>
        <taxon>Oceanospirillales</taxon>
        <taxon>Oceanospirillaceae</taxon>
        <taxon>Litoribrevibacter</taxon>
    </lineage>
</organism>
<evidence type="ECO:0000256" key="1">
    <source>
        <dbReference type="SAM" id="MobiDB-lite"/>
    </source>
</evidence>
<keyword evidence="2" id="KW-1133">Transmembrane helix</keyword>
<evidence type="ECO:0000313" key="3">
    <source>
        <dbReference type="EMBL" id="GLQ31973.1"/>
    </source>
</evidence>
<reference evidence="3" key="1">
    <citation type="journal article" date="2014" name="Int. J. Syst. Evol. Microbiol.">
        <title>Complete genome sequence of Corynebacterium casei LMG S-19264T (=DSM 44701T), isolated from a smear-ripened cheese.</title>
        <authorList>
            <consortium name="US DOE Joint Genome Institute (JGI-PGF)"/>
            <person name="Walter F."/>
            <person name="Albersmeier A."/>
            <person name="Kalinowski J."/>
            <person name="Ruckert C."/>
        </authorList>
    </citation>
    <scope>NUCLEOTIDE SEQUENCE</scope>
    <source>
        <strain evidence="3">NBRC 110071</strain>
    </source>
</reference>
<feature type="transmembrane region" description="Helical" evidence="2">
    <location>
        <begin position="24"/>
        <end position="43"/>
    </location>
</feature>